<dbReference type="Gene3D" id="3.40.50.1390">
    <property type="entry name" value="Resolvase, N-terminal catalytic domain"/>
    <property type="match status" value="1"/>
</dbReference>
<name>A0A1J0GES1_9CLOT</name>
<dbReference type="Gene3D" id="1.10.287.2170">
    <property type="match status" value="1"/>
</dbReference>
<reference evidence="4" key="1">
    <citation type="journal article" date="2016" name="Front. Microbiol.">
        <title>Complete Genome Sequence of Clostridium estertheticum DSM 8809, a Microbe Identified in Spoiled Vacuum Packed Beef.</title>
        <authorList>
            <person name="Yu Z."/>
            <person name="Gunn L."/>
            <person name="Brennan E."/>
            <person name="Reid R."/>
            <person name="Wall P.G."/>
            <person name="Gaora O.P."/>
            <person name="Hurley D."/>
            <person name="Bolton D."/>
            <person name="Fanning S."/>
        </authorList>
    </citation>
    <scope>NUCLEOTIDE SEQUENCE [LARGE SCALE GENOMIC DNA]</scope>
    <source>
        <strain evidence="4">DSM 8809</strain>
    </source>
</reference>
<dbReference type="KEGG" id="ceu:A7L45_05125"/>
<dbReference type="EMBL" id="CP015756">
    <property type="protein sequence ID" value="APC39488.1"/>
    <property type="molecule type" value="Genomic_DNA"/>
</dbReference>
<dbReference type="STRING" id="1552.A7L45_05125"/>
<dbReference type="Pfam" id="PF13411">
    <property type="entry name" value="MerR_1"/>
    <property type="match status" value="1"/>
</dbReference>
<dbReference type="InterPro" id="IPR000551">
    <property type="entry name" value="MerR-type_HTH_dom"/>
</dbReference>
<dbReference type="GO" id="GO:0000150">
    <property type="term" value="F:DNA strand exchange activity"/>
    <property type="evidence" value="ECO:0007669"/>
    <property type="project" value="InterPro"/>
</dbReference>
<feature type="domain" description="Resolvase/invertase-type recombinase catalytic" evidence="2">
    <location>
        <begin position="64"/>
        <end position="207"/>
    </location>
</feature>
<dbReference type="InterPro" id="IPR009061">
    <property type="entry name" value="DNA-bd_dom_put_sf"/>
</dbReference>
<dbReference type="Gene3D" id="1.10.1660.10">
    <property type="match status" value="1"/>
</dbReference>
<organism evidence="3 4">
    <name type="scientific">Clostridium estertheticum subsp. estertheticum</name>
    <dbReference type="NCBI Taxonomy" id="1552"/>
    <lineage>
        <taxon>Bacteria</taxon>
        <taxon>Bacillati</taxon>
        <taxon>Bacillota</taxon>
        <taxon>Clostridia</taxon>
        <taxon>Eubacteriales</taxon>
        <taxon>Clostridiaceae</taxon>
        <taxon>Clostridium</taxon>
    </lineage>
</organism>
<dbReference type="Proteomes" id="UP000182569">
    <property type="component" value="Chromosome"/>
</dbReference>
<evidence type="ECO:0000313" key="4">
    <source>
        <dbReference type="Proteomes" id="UP000182569"/>
    </source>
</evidence>
<dbReference type="GO" id="GO:0003677">
    <property type="term" value="F:DNA binding"/>
    <property type="evidence" value="ECO:0007669"/>
    <property type="project" value="InterPro"/>
</dbReference>
<dbReference type="Pfam" id="PF00239">
    <property type="entry name" value="Resolvase"/>
    <property type="match status" value="1"/>
</dbReference>
<dbReference type="OrthoDB" id="3575335at2"/>
<dbReference type="InterPro" id="IPR051491">
    <property type="entry name" value="Recombinase/Transposase-rel"/>
</dbReference>
<dbReference type="PANTHER" id="PTHR36172">
    <property type="match status" value="1"/>
</dbReference>
<dbReference type="NCBIfam" id="NF033518">
    <property type="entry name" value="transpos_IS607"/>
    <property type="match status" value="1"/>
</dbReference>
<keyword evidence="4" id="KW-1185">Reference proteome</keyword>
<dbReference type="RefSeq" id="WP_071611781.1">
    <property type="nucleotide sequence ID" value="NZ_CP015756.1"/>
</dbReference>
<evidence type="ECO:0000259" key="2">
    <source>
        <dbReference type="PROSITE" id="PS51736"/>
    </source>
</evidence>
<dbReference type="PANTHER" id="PTHR36172:SF1">
    <property type="entry name" value="RESOLVASE-RELATED"/>
    <property type="match status" value="1"/>
</dbReference>
<feature type="domain" description="HTH merR-type" evidence="1">
    <location>
        <begin position="1"/>
        <end position="48"/>
    </location>
</feature>
<dbReference type="PROSITE" id="PS51736">
    <property type="entry name" value="RECOMBINASES_3"/>
    <property type="match status" value="1"/>
</dbReference>
<dbReference type="AlphaFoldDB" id="A0A1J0GES1"/>
<dbReference type="InterPro" id="IPR048046">
    <property type="entry name" value="Transpos_IS607"/>
</dbReference>
<dbReference type="InterPro" id="IPR006119">
    <property type="entry name" value="Resolv_N"/>
</dbReference>
<dbReference type="GO" id="GO:0006355">
    <property type="term" value="P:regulation of DNA-templated transcription"/>
    <property type="evidence" value="ECO:0007669"/>
    <property type="project" value="InterPro"/>
</dbReference>
<dbReference type="CDD" id="cd04762">
    <property type="entry name" value="HTH_MerR-trunc"/>
    <property type="match status" value="1"/>
</dbReference>
<accession>A0A1J0GES1</accession>
<dbReference type="PROSITE" id="PS50937">
    <property type="entry name" value="HTH_MERR_2"/>
    <property type="match status" value="1"/>
</dbReference>
<evidence type="ECO:0000313" key="3">
    <source>
        <dbReference type="EMBL" id="APC39488.1"/>
    </source>
</evidence>
<protein>
    <submittedName>
        <fullName evidence="3">Uncharacterized protein</fullName>
    </submittedName>
</protein>
<dbReference type="InterPro" id="IPR036162">
    <property type="entry name" value="Resolvase-like_N_sf"/>
</dbReference>
<sequence length="226" mass="25612">MHEYVSITKAAQIIGVTPKTMRVWDNEGVLKSYKTPKGHRRYSLDEIESLALGRVSNVVNIDNKVYIYSRVSTRKQCESGNLDRQTQRLQKYCLDKDYEVVEIYNEVASGLNDKRPKLSKMLSNLEGVSKIIVEYPDRLARFGLNYLILMLKNIGITVEFVEDAESKSINEDMTKDIISIITCFSTKLYGATGGRKVKKTLDELAMPKLIEKAVTVIEGDSKMSTL</sequence>
<dbReference type="SUPFAM" id="SSF46955">
    <property type="entry name" value="Putative DNA-binding domain"/>
    <property type="match status" value="1"/>
</dbReference>
<evidence type="ECO:0000259" key="1">
    <source>
        <dbReference type="PROSITE" id="PS50937"/>
    </source>
</evidence>
<dbReference type="SMART" id="SM00857">
    <property type="entry name" value="Resolvase"/>
    <property type="match status" value="1"/>
</dbReference>
<proteinExistence type="predicted"/>
<dbReference type="SUPFAM" id="SSF53041">
    <property type="entry name" value="Resolvase-like"/>
    <property type="match status" value="1"/>
</dbReference>
<gene>
    <name evidence="3" type="ORF">A7L45_05125</name>
</gene>